<keyword evidence="2" id="KW-1185">Reference proteome</keyword>
<evidence type="ECO:0000313" key="1">
    <source>
        <dbReference type="EMBL" id="KAF9520226.1"/>
    </source>
</evidence>
<protein>
    <submittedName>
        <fullName evidence="1">Uncharacterized protein</fullName>
    </submittedName>
</protein>
<organism evidence="1 2">
    <name type="scientific">Hydnum rufescens UP504</name>
    <dbReference type="NCBI Taxonomy" id="1448309"/>
    <lineage>
        <taxon>Eukaryota</taxon>
        <taxon>Fungi</taxon>
        <taxon>Dikarya</taxon>
        <taxon>Basidiomycota</taxon>
        <taxon>Agaricomycotina</taxon>
        <taxon>Agaricomycetes</taxon>
        <taxon>Cantharellales</taxon>
        <taxon>Hydnaceae</taxon>
        <taxon>Hydnum</taxon>
    </lineage>
</organism>
<evidence type="ECO:0000313" key="2">
    <source>
        <dbReference type="Proteomes" id="UP000886523"/>
    </source>
</evidence>
<comment type="caution">
    <text evidence="1">The sequence shown here is derived from an EMBL/GenBank/DDBJ whole genome shotgun (WGS) entry which is preliminary data.</text>
</comment>
<accession>A0A9P6B9R9</accession>
<reference evidence="1" key="1">
    <citation type="journal article" date="2020" name="Nat. Commun.">
        <title>Large-scale genome sequencing of mycorrhizal fungi provides insights into the early evolution of symbiotic traits.</title>
        <authorList>
            <person name="Miyauchi S."/>
            <person name="Kiss E."/>
            <person name="Kuo A."/>
            <person name="Drula E."/>
            <person name="Kohler A."/>
            <person name="Sanchez-Garcia M."/>
            <person name="Morin E."/>
            <person name="Andreopoulos B."/>
            <person name="Barry K.W."/>
            <person name="Bonito G."/>
            <person name="Buee M."/>
            <person name="Carver A."/>
            <person name="Chen C."/>
            <person name="Cichocki N."/>
            <person name="Clum A."/>
            <person name="Culley D."/>
            <person name="Crous P.W."/>
            <person name="Fauchery L."/>
            <person name="Girlanda M."/>
            <person name="Hayes R.D."/>
            <person name="Keri Z."/>
            <person name="LaButti K."/>
            <person name="Lipzen A."/>
            <person name="Lombard V."/>
            <person name="Magnuson J."/>
            <person name="Maillard F."/>
            <person name="Murat C."/>
            <person name="Nolan M."/>
            <person name="Ohm R.A."/>
            <person name="Pangilinan J."/>
            <person name="Pereira M.F."/>
            <person name="Perotto S."/>
            <person name="Peter M."/>
            <person name="Pfister S."/>
            <person name="Riley R."/>
            <person name="Sitrit Y."/>
            <person name="Stielow J.B."/>
            <person name="Szollosi G."/>
            <person name="Zifcakova L."/>
            <person name="Stursova M."/>
            <person name="Spatafora J.W."/>
            <person name="Tedersoo L."/>
            <person name="Vaario L.M."/>
            <person name="Yamada A."/>
            <person name="Yan M."/>
            <person name="Wang P."/>
            <person name="Xu J."/>
            <person name="Bruns T."/>
            <person name="Baldrian P."/>
            <person name="Vilgalys R."/>
            <person name="Dunand C."/>
            <person name="Henrissat B."/>
            <person name="Grigoriev I.V."/>
            <person name="Hibbett D."/>
            <person name="Nagy L.G."/>
            <person name="Martin F.M."/>
        </authorList>
    </citation>
    <scope>NUCLEOTIDE SEQUENCE</scope>
    <source>
        <strain evidence="1">UP504</strain>
    </source>
</reference>
<gene>
    <name evidence="1" type="ORF">BS47DRAFT_854059</name>
</gene>
<name>A0A9P6B9R9_9AGAM</name>
<sequence length="67" mass="8019">MKRVKGEIFYPDVKSVSRTNMLRTMKRAHRVVQPDRRWFGNTWIVSQQAPRAADHSKERFLYRSVKA</sequence>
<dbReference type="AlphaFoldDB" id="A0A9P6B9R9"/>
<dbReference type="Proteomes" id="UP000886523">
    <property type="component" value="Unassembled WGS sequence"/>
</dbReference>
<proteinExistence type="predicted"/>
<dbReference type="EMBL" id="MU128913">
    <property type="protein sequence ID" value="KAF9520226.1"/>
    <property type="molecule type" value="Genomic_DNA"/>
</dbReference>